<keyword evidence="4" id="KW-0472">Membrane</keyword>
<organism evidence="8 9">
    <name type="scientific">Candidatus Pseudobacter hemicellulosilyticus</name>
    <dbReference type="NCBI Taxonomy" id="3121375"/>
    <lineage>
        <taxon>Bacteria</taxon>
        <taxon>Pseudomonadati</taxon>
        <taxon>Bacteroidota</taxon>
        <taxon>Chitinophagia</taxon>
        <taxon>Chitinophagales</taxon>
        <taxon>Chitinophagaceae</taxon>
        <taxon>Pseudobacter</taxon>
    </lineage>
</organism>
<dbReference type="EMBL" id="CP119311">
    <property type="protein sequence ID" value="WEK34213.1"/>
    <property type="molecule type" value="Genomic_DNA"/>
</dbReference>
<dbReference type="CDD" id="cd08977">
    <property type="entry name" value="SusD"/>
    <property type="match status" value="1"/>
</dbReference>
<name>A0AAJ5WR67_9BACT</name>
<keyword evidence="5" id="KW-0998">Cell outer membrane</keyword>
<dbReference type="InterPro" id="IPR012944">
    <property type="entry name" value="SusD_RagB_dom"/>
</dbReference>
<evidence type="ECO:0000256" key="1">
    <source>
        <dbReference type="ARBA" id="ARBA00004442"/>
    </source>
</evidence>
<evidence type="ECO:0000313" key="9">
    <source>
        <dbReference type="Proteomes" id="UP001220610"/>
    </source>
</evidence>
<dbReference type="GO" id="GO:0009279">
    <property type="term" value="C:cell outer membrane"/>
    <property type="evidence" value="ECO:0007669"/>
    <property type="project" value="UniProtKB-SubCell"/>
</dbReference>
<sequence>MQRNYITLLLAGSLLFSSCSKDFLDLLPEGSIPPDNFFENTEQFNQALTGAYVPLRDISNIAFFMDEMRSDNTHYDYNAQDRGGLGYEQLADFMDDAGNAVINTRYAAAFNGISRTNVILDRLETIEFDMADADRRKISGEAKALRAHYYFDLVRHYGPVPLHLHETVNNTDAFRPRSTLDSIYNQIIADLTDAVSLLEPPASFPSYGHMNKGSASTELALVYMTRQQFDLAVPLLESLGTMGYDLWPEYRDAFNPANESNGMNRESIFEVGYRSGTDGQQSNFVYRFLPITVDLNTVIGFSYNNINGGWNTPTSDLLAAYEPSDKRLAASVNILEGRIRGGDTGWMPDKVITDIREYAAPTGTTPKFFVSKYYFPPYTAPGYNTDQNWPVFRYAGALLWLAEAYNESGRSGDALAPLNKVRQRAGLDPVDLADPAGLREIIANEQRLELAFENYRWLDLVRTGKAEQVMNAHGQELKQQYSYLLPGSYTVTPQKLIYAIPLREVTINGLQQNDGY</sequence>
<feature type="domain" description="SusD-like N-terminal" evidence="7">
    <location>
        <begin position="22"/>
        <end position="223"/>
    </location>
</feature>
<evidence type="ECO:0000313" key="8">
    <source>
        <dbReference type="EMBL" id="WEK34213.1"/>
    </source>
</evidence>
<keyword evidence="3" id="KW-0732">Signal</keyword>
<accession>A0AAJ5WR67</accession>
<dbReference type="SUPFAM" id="SSF48452">
    <property type="entry name" value="TPR-like"/>
    <property type="match status" value="1"/>
</dbReference>
<dbReference type="InterPro" id="IPR011990">
    <property type="entry name" value="TPR-like_helical_dom_sf"/>
</dbReference>
<evidence type="ECO:0000259" key="6">
    <source>
        <dbReference type="Pfam" id="PF07980"/>
    </source>
</evidence>
<dbReference type="InterPro" id="IPR033985">
    <property type="entry name" value="SusD-like_N"/>
</dbReference>
<proteinExistence type="inferred from homology"/>
<dbReference type="AlphaFoldDB" id="A0AAJ5WR67"/>
<evidence type="ECO:0000256" key="5">
    <source>
        <dbReference type="ARBA" id="ARBA00023237"/>
    </source>
</evidence>
<evidence type="ECO:0000259" key="7">
    <source>
        <dbReference type="Pfam" id="PF14322"/>
    </source>
</evidence>
<comment type="subcellular location">
    <subcellularLocation>
        <location evidence="1">Cell outer membrane</location>
    </subcellularLocation>
</comment>
<evidence type="ECO:0000256" key="4">
    <source>
        <dbReference type="ARBA" id="ARBA00023136"/>
    </source>
</evidence>
<feature type="domain" description="RagB/SusD" evidence="6">
    <location>
        <begin position="347"/>
        <end position="516"/>
    </location>
</feature>
<comment type="similarity">
    <text evidence="2">Belongs to the SusD family.</text>
</comment>
<dbReference type="Pfam" id="PF14322">
    <property type="entry name" value="SusD-like_3"/>
    <property type="match status" value="1"/>
</dbReference>
<dbReference type="PROSITE" id="PS51257">
    <property type="entry name" value="PROKAR_LIPOPROTEIN"/>
    <property type="match status" value="1"/>
</dbReference>
<gene>
    <name evidence="8" type="ORF">P0Y53_17130</name>
</gene>
<dbReference type="Proteomes" id="UP001220610">
    <property type="component" value="Chromosome"/>
</dbReference>
<dbReference type="Gene3D" id="1.25.40.390">
    <property type="match status" value="1"/>
</dbReference>
<evidence type="ECO:0000256" key="3">
    <source>
        <dbReference type="ARBA" id="ARBA00022729"/>
    </source>
</evidence>
<reference evidence="8" key="1">
    <citation type="submission" date="2023-03" db="EMBL/GenBank/DDBJ databases">
        <title>Andean soil-derived lignocellulolytic bacterial consortium as a source of novel taxa and putative plastic-active enzymes.</title>
        <authorList>
            <person name="Diaz-Garcia L."/>
            <person name="Chuvochina M."/>
            <person name="Feuerriegel G."/>
            <person name="Bunk B."/>
            <person name="Sproer C."/>
            <person name="Streit W.R."/>
            <person name="Rodriguez L.M."/>
            <person name="Overmann J."/>
            <person name="Jimenez D.J."/>
        </authorList>
    </citation>
    <scope>NUCLEOTIDE SEQUENCE</scope>
    <source>
        <strain evidence="8">MAG 7</strain>
    </source>
</reference>
<dbReference type="Pfam" id="PF07980">
    <property type="entry name" value="SusD_RagB"/>
    <property type="match status" value="1"/>
</dbReference>
<evidence type="ECO:0000256" key="2">
    <source>
        <dbReference type="ARBA" id="ARBA00006275"/>
    </source>
</evidence>
<protein>
    <submittedName>
        <fullName evidence="8">RagB/SusD family nutrient uptake outer membrane protein</fullName>
    </submittedName>
</protein>